<reference evidence="10" key="1">
    <citation type="journal article" date="2013" name="Proc. Natl. Acad. Sci. U.S.A.">
        <title>Genome structure and metabolic features in the red seaweed Chondrus crispus shed light on evolution of the Archaeplastida.</title>
        <authorList>
            <person name="Collen J."/>
            <person name="Porcel B."/>
            <person name="Carre W."/>
            <person name="Ball S.G."/>
            <person name="Chaparro C."/>
            <person name="Tonon T."/>
            <person name="Barbeyron T."/>
            <person name="Michel G."/>
            <person name="Noel B."/>
            <person name="Valentin K."/>
            <person name="Elias M."/>
            <person name="Artiguenave F."/>
            <person name="Arun A."/>
            <person name="Aury J.M."/>
            <person name="Barbosa-Neto J.F."/>
            <person name="Bothwell J.H."/>
            <person name="Bouget F.Y."/>
            <person name="Brillet L."/>
            <person name="Cabello-Hurtado F."/>
            <person name="Capella-Gutierrez S."/>
            <person name="Charrier B."/>
            <person name="Cladiere L."/>
            <person name="Cock J.M."/>
            <person name="Coelho S.M."/>
            <person name="Colleoni C."/>
            <person name="Czjzek M."/>
            <person name="Da Silva C."/>
            <person name="Delage L."/>
            <person name="Denoeud F."/>
            <person name="Deschamps P."/>
            <person name="Dittami S.M."/>
            <person name="Gabaldon T."/>
            <person name="Gachon C.M."/>
            <person name="Groisillier A."/>
            <person name="Herve C."/>
            <person name="Jabbari K."/>
            <person name="Katinka M."/>
            <person name="Kloareg B."/>
            <person name="Kowalczyk N."/>
            <person name="Labadie K."/>
            <person name="Leblanc C."/>
            <person name="Lopez P.J."/>
            <person name="McLachlan D.H."/>
            <person name="Meslet-Cladiere L."/>
            <person name="Moustafa A."/>
            <person name="Nehr Z."/>
            <person name="Nyvall Collen P."/>
            <person name="Panaud O."/>
            <person name="Partensky F."/>
            <person name="Poulain J."/>
            <person name="Rensing S.A."/>
            <person name="Rousvoal S."/>
            <person name="Samson G."/>
            <person name="Symeonidi A."/>
            <person name="Weissenbach J."/>
            <person name="Zambounis A."/>
            <person name="Wincker P."/>
            <person name="Boyen C."/>
        </authorList>
    </citation>
    <scope>NUCLEOTIDE SEQUENCE [LARGE SCALE GENOMIC DNA]</scope>
    <source>
        <strain evidence="10">cv. Stackhouse</strain>
    </source>
</reference>
<comment type="catalytic activity">
    <reaction evidence="1">
        <text>Hydrolysis of terminal, non-reducing alpha-D-galactose residues in alpha-D-galactosides, including galactose oligosaccharides, galactomannans and galactolipids.</text>
        <dbReference type="EC" id="3.2.1.22"/>
    </reaction>
</comment>
<dbReference type="Gene3D" id="2.60.40.1180">
    <property type="entry name" value="Golgi alpha-mannosidase II"/>
    <property type="match status" value="1"/>
</dbReference>
<dbReference type="KEGG" id="ccp:CHC_T00008413001"/>
<evidence type="ECO:0000256" key="1">
    <source>
        <dbReference type="ARBA" id="ARBA00001255"/>
    </source>
</evidence>
<evidence type="ECO:0000256" key="2">
    <source>
        <dbReference type="ARBA" id="ARBA00012755"/>
    </source>
</evidence>
<dbReference type="Gramene" id="CDF34841">
    <property type="protein sequence ID" value="CDF34841"/>
    <property type="gene ID" value="CHC_T00008413001"/>
</dbReference>
<dbReference type="Pfam" id="PF16875">
    <property type="entry name" value="Glyco_hydro_36N"/>
    <property type="match status" value="1"/>
</dbReference>
<dbReference type="InterPro" id="IPR013860">
    <property type="entry name" value="AreA_GATA"/>
</dbReference>
<dbReference type="OMA" id="PVHVYWG"/>
<dbReference type="SUPFAM" id="SSF51445">
    <property type="entry name" value="(Trans)glycosidases"/>
    <property type="match status" value="1"/>
</dbReference>
<dbReference type="Gene3D" id="3.20.20.70">
    <property type="entry name" value="Aldolase class I"/>
    <property type="match status" value="1"/>
</dbReference>
<dbReference type="Pfam" id="PF08550">
    <property type="entry name" value="GATA_AreA"/>
    <property type="match status" value="1"/>
</dbReference>
<dbReference type="Proteomes" id="UP000012073">
    <property type="component" value="Unassembled WGS sequence"/>
</dbReference>
<dbReference type="InterPro" id="IPR017853">
    <property type="entry name" value="GH"/>
</dbReference>
<dbReference type="GO" id="GO:0016052">
    <property type="term" value="P:carbohydrate catabolic process"/>
    <property type="evidence" value="ECO:0007669"/>
    <property type="project" value="InterPro"/>
</dbReference>
<dbReference type="InterPro" id="IPR031704">
    <property type="entry name" value="Glyco_hydro_36_N"/>
</dbReference>
<dbReference type="SMR" id="R7QBN8"/>
<dbReference type="EC" id="3.2.1.22" evidence="2"/>
<dbReference type="EMBL" id="HG001707">
    <property type="protein sequence ID" value="CDF34841.1"/>
    <property type="molecule type" value="Genomic_DNA"/>
</dbReference>
<dbReference type="GeneID" id="17322409"/>
<dbReference type="Gene3D" id="2.70.98.60">
    <property type="entry name" value="alpha-galactosidase from lactobacil brevis"/>
    <property type="match status" value="2"/>
</dbReference>
<evidence type="ECO:0000256" key="3">
    <source>
        <dbReference type="ARBA" id="ARBA00022801"/>
    </source>
</evidence>
<dbReference type="Pfam" id="PF16874">
    <property type="entry name" value="Glyco_hydro_36C"/>
    <property type="match status" value="1"/>
</dbReference>
<dbReference type="PhylomeDB" id="R7QBN8"/>
<dbReference type="GO" id="GO:0004557">
    <property type="term" value="F:alpha-galactosidase activity"/>
    <property type="evidence" value="ECO:0007669"/>
    <property type="project" value="UniProtKB-EC"/>
</dbReference>
<organism evidence="9 10">
    <name type="scientific">Chondrus crispus</name>
    <name type="common">Carrageen Irish moss</name>
    <name type="synonym">Polymorpha crispa</name>
    <dbReference type="NCBI Taxonomy" id="2769"/>
    <lineage>
        <taxon>Eukaryota</taxon>
        <taxon>Rhodophyta</taxon>
        <taxon>Florideophyceae</taxon>
        <taxon>Rhodymeniophycidae</taxon>
        <taxon>Gigartinales</taxon>
        <taxon>Gigartinaceae</taxon>
        <taxon>Chondrus</taxon>
    </lineage>
</organism>
<dbReference type="AlphaFoldDB" id="R7QBN8"/>
<keyword evidence="10" id="KW-1185">Reference proteome</keyword>
<feature type="compositionally biased region" description="Low complexity" evidence="5">
    <location>
        <begin position="156"/>
        <end position="166"/>
    </location>
</feature>
<dbReference type="Pfam" id="PF02065">
    <property type="entry name" value="Melibiase"/>
    <property type="match status" value="1"/>
</dbReference>
<keyword evidence="4" id="KW-0326">Glycosidase</keyword>
<evidence type="ECO:0000259" key="8">
    <source>
        <dbReference type="Pfam" id="PF16875"/>
    </source>
</evidence>
<name>R7QBN8_CHOCR</name>
<sequence>MNGHSKAAFANAPGVTYDGQLRVFRLRCKDSLYAFRVDDARNLEHLYWGPPLPTGDDITYLIRSHVPTPFDPRGTISIAKILGLEELDTIDNVEDLSEKWKVFTKQKNADGVEVGKRGRRLENASWRLWSRERSRGGDLNRDLSEATLERTLNELSESASASQSEEVSVHFPDRPVTPHATANGPTRSAGPMGLGMRRAKASASMADVSAVAQAHVQGARSGIFSPLEHHRSSHDMGMAGKSGPVSPRLKYNAAGQVYSPVAGSFGDLSMVEQATNWGALDPEILGKNTKLLEFSDACTGDYRDASFKVVFSKDGSSVCPIQYKGYKIKEGKVLMPSPMPAMYTDSVEEATTLIVEMEDILSGLRFNLHYTVMHDYDIITRRTVIVNNGSHPVNLEHLVSGTFDFDAETNYYMTELAGGWARERAVVTQKLEYGVTVVKSARGASSHQFNPFIVVSPNEEPAEDHGEVFGFALVYSGNFNAVTEITEFGRLRVNIGLNPESFNWHLDNQKGNNTFSTPEVIMTYSNEGLGKMSRILHRAIRERLIPRNSRYKIPPVLINTWEAAYFNVSHEIVVEIAQAAVKADIELLVLDDGWFGVRQNTLSGLGDWYPNPDKFPFGIDGVARAVNEIGMKFGIWIEPEMVSLESDLYRAHRDWCLCVPTRSRTTGRNQLVLDFSRKVVREHIYDLLHSLLSSANIEYVKWDMNRHLTEVFSQEWHAERQGEIAHRFILGVYEVLGRLTEAFPKVLFETCSGGGGRFDCGMLYFSPQIWTSDNTDALSRVSIQYGTSLVYPASTMGAHISTVPNHQTLRTTPMKTRAVVAMSGTFGYELDPREFSEDDISEVQRYIELQKRIAPLVYKGDMYRLWSPFKSDSAAWMFVSRDKKHAAVMAVSIRRVVGRLLPRLKLRGLDPDTVYHVEELCPGTVVRNADTGAMDHAPTGVYQYGAPLTMTGRTMQNAGLPVKFLFDADSVLFELKADVLMSQARAMAEITI</sequence>
<dbReference type="InterPro" id="IPR002252">
    <property type="entry name" value="Glyco_hydro_36"/>
</dbReference>
<dbReference type="InterPro" id="IPR031705">
    <property type="entry name" value="Glyco_hydro_36_C"/>
</dbReference>
<evidence type="ECO:0000313" key="9">
    <source>
        <dbReference type="EMBL" id="CDF34841.1"/>
    </source>
</evidence>
<evidence type="ECO:0000313" key="10">
    <source>
        <dbReference type="Proteomes" id="UP000012073"/>
    </source>
</evidence>
<evidence type="ECO:0000256" key="5">
    <source>
        <dbReference type="SAM" id="MobiDB-lite"/>
    </source>
</evidence>
<keyword evidence="3" id="KW-0378">Hydrolase</keyword>
<dbReference type="PRINTS" id="PR00743">
    <property type="entry name" value="GLHYDRLASE36"/>
</dbReference>
<gene>
    <name evidence="9" type="ORF">CHC_T00008413001</name>
</gene>
<dbReference type="PANTHER" id="PTHR43053:SF3">
    <property type="entry name" value="ALPHA-GALACTOSIDASE C-RELATED"/>
    <property type="match status" value="1"/>
</dbReference>
<feature type="domain" description="Nitrogen regulatory protein areA GATA-like" evidence="6">
    <location>
        <begin position="100"/>
        <end position="131"/>
    </location>
</feature>
<evidence type="ECO:0000256" key="4">
    <source>
        <dbReference type="ARBA" id="ARBA00023295"/>
    </source>
</evidence>
<accession>R7QBN8</accession>
<dbReference type="InterPro" id="IPR038417">
    <property type="entry name" value="Alpga-gal_N_sf"/>
</dbReference>
<feature type="region of interest" description="Disordered" evidence="5">
    <location>
        <begin position="154"/>
        <end position="192"/>
    </location>
</feature>
<dbReference type="InterPro" id="IPR013785">
    <property type="entry name" value="Aldolase_TIM"/>
</dbReference>
<dbReference type="InterPro" id="IPR050985">
    <property type="entry name" value="Alpha-glycosidase_related"/>
</dbReference>
<dbReference type="OrthoDB" id="5795902at2759"/>
<dbReference type="RefSeq" id="XP_005714660.1">
    <property type="nucleotide sequence ID" value="XM_005714603.1"/>
</dbReference>
<dbReference type="CDD" id="cd14791">
    <property type="entry name" value="GH36"/>
    <property type="match status" value="1"/>
</dbReference>
<dbReference type="PANTHER" id="PTHR43053">
    <property type="entry name" value="GLYCOSIDASE FAMILY 31"/>
    <property type="match status" value="1"/>
</dbReference>
<feature type="domain" description="Glycosyl hydrolase family 36 C-terminal" evidence="7">
    <location>
        <begin position="874"/>
        <end position="975"/>
    </location>
</feature>
<evidence type="ECO:0000259" key="6">
    <source>
        <dbReference type="Pfam" id="PF08550"/>
    </source>
</evidence>
<evidence type="ECO:0000259" key="7">
    <source>
        <dbReference type="Pfam" id="PF16874"/>
    </source>
</evidence>
<dbReference type="InterPro" id="IPR013780">
    <property type="entry name" value="Glyco_hydro_b"/>
</dbReference>
<feature type="domain" description="Glycosyl hydrolase family 36 N-terminal" evidence="8">
    <location>
        <begin position="285"/>
        <end position="506"/>
    </location>
</feature>
<dbReference type="STRING" id="2769.R7QBN8"/>
<proteinExistence type="predicted"/>
<protein>
    <recommendedName>
        <fullName evidence="2">alpha-galactosidase</fullName>
        <ecNumber evidence="2">3.2.1.22</ecNumber>
    </recommendedName>
</protein>
<dbReference type="FunFam" id="3.20.20.70:FF:000118">
    <property type="entry name" value="Alpha-galactosidase"/>
    <property type="match status" value="1"/>
</dbReference>